<evidence type="ECO:0000313" key="3">
    <source>
        <dbReference type="EMBL" id="TEB08112.1"/>
    </source>
</evidence>
<comment type="pathway">
    <text evidence="1">Cofactor biosynthesis; molybdopterin biosynthesis.</text>
</comment>
<dbReference type="GO" id="GO:0046872">
    <property type="term" value="F:metal ion binding"/>
    <property type="evidence" value="ECO:0007669"/>
    <property type="project" value="UniProtKB-UniRule"/>
</dbReference>
<organism evidence="3 4">
    <name type="scientific">Pelotomaculum schinkii</name>
    <dbReference type="NCBI Taxonomy" id="78350"/>
    <lineage>
        <taxon>Bacteria</taxon>
        <taxon>Bacillati</taxon>
        <taxon>Bacillota</taxon>
        <taxon>Clostridia</taxon>
        <taxon>Eubacteriales</taxon>
        <taxon>Desulfotomaculaceae</taxon>
        <taxon>Pelotomaculum</taxon>
    </lineage>
</organism>
<dbReference type="SUPFAM" id="SSF53218">
    <property type="entry name" value="Molybdenum cofactor biosynthesis proteins"/>
    <property type="match status" value="1"/>
</dbReference>
<feature type="domain" description="MoaB/Mog" evidence="2">
    <location>
        <begin position="174"/>
        <end position="306"/>
    </location>
</feature>
<dbReference type="UniPathway" id="UPA00344"/>
<dbReference type="InterPro" id="IPR036425">
    <property type="entry name" value="MoaB/Mog-like_dom_sf"/>
</dbReference>
<sequence>MRKVPVTEAVGMILCHDITKIVPGCEKGRAYQKGQVVTTEDIPKLLDLGKKHIYVWEPEDDLVHEDEAALSLARHAAGPGLYWDQPNQGRVNIRAAREGLLKVQASRLYRANSLEDIVMATLHNNRVVCKEQVVAGTRVIPLAVRRQILEEAEKICSEPGPLLSVKPFQPLWVGIVTTGSEVYSGRIQDGFCSVIKKKIAPFGARLLGQIIVPDDPDVISKEIRMLIADGAGLVMVTGGMSVDPDDVTPAGIRASGAEVVTYGAPSLPGAMFMLAYLGHVPVCGLPGCVMFNNSTIFDLILPRIFAGERISRPEIVALGHGGLCEECEACRYPACSFGKAT</sequence>
<proteinExistence type="inferred from homology"/>
<keyword evidence="4" id="KW-1185">Reference proteome</keyword>
<dbReference type="AlphaFoldDB" id="A0A4Y7RHE5"/>
<keyword evidence="1" id="KW-0808">Transferase</keyword>
<dbReference type="SMART" id="SM00852">
    <property type="entry name" value="MoCF_biosynth"/>
    <property type="match status" value="1"/>
</dbReference>
<dbReference type="Pfam" id="PF00994">
    <property type="entry name" value="MoCF_biosynth"/>
    <property type="match status" value="1"/>
</dbReference>
<comment type="similarity">
    <text evidence="1">Belongs to the MoeA family.</text>
</comment>
<name>A0A4Y7RHE5_9FIRM</name>
<keyword evidence="1" id="KW-0460">Magnesium</keyword>
<comment type="function">
    <text evidence="1">Catalyzes the insertion of molybdate into adenylated molybdopterin with the concomitant release of AMP.</text>
</comment>
<dbReference type="PANTHER" id="PTHR10192">
    <property type="entry name" value="MOLYBDOPTERIN BIOSYNTHESIS PROTEIN"/>
    <property type="match status" value="1"/>
</dbReference>
<reference evidence="3 4" key="1">
    <citation type="journal article" date="2018" name="Environ. Microbiol.">
        <title>Novel energy conservation strategies and behaviour of Pelotomaculum schinkii driving syntrophic propionate catabolism.</title>
        <authorList>
            <person name="Hidalgo-Ahumada C.A.P."/>
            <person name="Nobu M.K."/>
            <person name="Narihiro T."/>
            <person name="Tamaki H."/>
            <person name="Liu W.T."/>
            <person name="Kamagata Y."/>
            <person name="Stams A.J.M."/>
            <person name="Imachi H."/>
            <person name="Sousa D.Z."/>
        </authorList>
    </citation>
    <scope>NUCLEOTIDE SEQUENCE [LARGE SCALE GENOMIC DNA]</scope>
    <source>
        <strain evidence="3 4">HH</strain>
    </source>
</reference>
<dbReference type="GO" id="GO:0061599">
    <property type="term" value="F:molybdopterin molybdotransferase activity"/>
    <property type="evidence" value="ECO:0007669"/>
    <property type="project" value="UniProtKB-UniRule"/>
</dbReference>
<keyword evidence="1" id="KW-0501">Molybdenum cofactor biosynthesis</keyword>
<dbReference type="Gene3D" id="3.40.980.10">
    <property type="entry name" value="MoaB/Mog-like domain"/>
    <property type="match status" value="1"/>
</dbReference>
<dbReference type="InterPro" id="IPR001453">
    <property type="entry name" value="MoaB/Mog_dom"/>
</dbReference>
<dbReference type="Proteomes" id="UP000298324">
    <property type="component" value="Unassembled WGS sequence"/>
</dbReference>
<keyword evidence="1" id="KW-0479">Metal-binding</keyword>
<dbReference type="EMBL" id="QFGA01000001">
    <property type="protein sequence ID" value="TEB08112.1"/>
    <property type="molecule type" value="Genomic_DNA"/>
</dbReference>
<evidence type="ECO:0000313" key="4">
    <source>
        <dbReference type="Proteomes" id="UP000298324"/>
    </source>
</evidence>
<protein>
    <recommendedName>
        <fullName evidence="1">Molybdopterin molybdenumtransferase</fullName>
        <ecNumber evidence="1">2.10.1.1</ecNumber>
    </recommendedName>
</protein>
<gene>
    <name evidence="3" type="ORF">Psch_01667</name>
</gene>
<dbReference type="RefSeq" id="WP_190239838.1">
    <property type="nucleotide sequence ID" value="NZ_QFGA01000001.1"/>
</dbReference>
<evidence type="ECO:0000259" key="2">
    <source>
        <dbReference type="SMART" id="SM00852"/>
    </source>
</evidence>
<dbReference type="EC" id="2.10.1.1" evidence="1"/>
<comment type="cofactor">
    <cofactor evidence="1">
        <name>Mg(2+)</name>
        <dbReference type="ChEBI" id="CHEBI:18420"/>
    </cofactor>
</comment>
<dbReference type="GO" id="GO:0005829">
    <property type="term" value="C:cytosol"/>
    <property type="evidence" value="ECO:0007669"/>
    <property type="project" value="TreeGrafter"/>
</dbReference>
<dbReference type="PANTHER" id="PTHR10192:SF28">
    <property type="entry name" value="MOLYBDOPTERIN MOLYBDENUMTRANSFERASE"/>
    <property type="match status" value="1"/>
</dbReference>
<dbReference type="InterPro" id="IPR038987">
    <property type="entry name" value="MoeA-like"/>
</dbReference>
<comment type="catalytic activity">
    <reaction evidence="1">
        <text>adenylyl-molybdopterin + molybdate = Mo-molybdopterin + AMP + H(+)</text>
        <dbReference type="Rhea" id="RHEA:35047"/>
        <dbReference type="ChEBI" id="CHEBI:15378"/>
        <dbReference type="ChEBI" id="CHEBI:36264"/>
        <dbReference type="ChEBI" id="CHEBI:62727"/>
        <dbReference type="ChEBI" id="CHEBI:71302"/>
        <dbReference type="ChEBI" id="CHEBI:456215"/>
    </reaction>
</comment>
<evidence type="ECO:0000256" key="1">
    <source>
        <dbReference type="RuleBase" id="RU365090"/>
    </source>
</evidence>
<comment type="caution">
    <text evidence="3">The sequence shown here is derived from an EMBL/GenBank/DDBJ whole genome shotgun (WGS) entry which is preliminary data.</text>
</comment>
<dbReference type="GO" id="GO:0006777">
    <property type="term" value="P:Mo-molybdopterin cofactor biosynthetic process"/>
    <property type="evidence" value="ECO:0007669"/>
    <property type="project" value="UniProtKB-UniRule"/>
</dbReference>
<keyword evidence="1" id="KW-0500">Molybdenum</keyword>
<dbReference type="CDD" id="cd03522">
    <property type="entry name" value="MoeA_like"/>
    <property type="match status" value="1"/>
</dbReference>
<accession>A0A4Y7RHE5</accession>